<gene>
    <name evidence="2" type="ORF">ARTHRO_60232</name>
</gene>
<evidence type="ECO:0000256" key="1">
    <source>
        <dbReference type="SAM" id="MobiDB-lite"/>
    </source>
</evidence>
<dbReference type="EMBL" id="FO818640">
    <property type="protein sequence ID" value="CDM97631.1"/>
    <property type="molecule type" value="Genomic_DNA"/>
</dbReference>
<evidence type="ECO:0000313" key="2">
    <source>
        <dbReference type="EMBL" id="CDM97631.1"/>
    </source>
</evidence>
<dbReference type="AlphaFoldDB" id="A0A9P1P0N6"/>
<dbReference type="Proteomes" id="UP000032946">
    <property type="component" value="Chromosome"/>
</dbReference>
<feature type="region of interest" description="Disordered" evidence="1">
    <location>
        <begin position="404"/>
        <end position="504"/>
    </location>
</feature>
<feature type="compositionally biased region" description="Polar residues" evidence="1">
    <location>
        <begin position="465"/>
        <end position="475"/>
    </location>
</feature>
<keyword evidence="3" id="KW-1185">Reference proteome</keyword>
<dbReference type="RefSeq" id="WP_008054821.1">
    <property type="nucleotide sequence ID" value="NZ_FO818640.1"/>
</dbReference>
<feature type="compositionally biased region" description="Low complexity" evidence="1">
    <location>
        <begin position="414"/>
        <end position="428"/>
    </location>
</feature>
<proteinExistence type="predicted"/>
<accession>A0A9P1P0N6</accession>
<feature type="compositionally biased region" description="Polar residues" evidence="1">
    <location>
        <begin position="447"/>
        <end position="457"/>
    </location>
</feature>
<dbReference type="SUPFAM" id="SSF51126">
    <property type="entry name" value="Pectin lyase-like"/>
    <property type="match status" value="1"/>
</dbReference>
<feature type="compositionally biased region" description="Polar residues" evidence="1">
    <location>
        <begin position="18"/>
        <end position="28"/>
    </location>
</feature>
<feature type="region of interest" description="Disordered" evidence="1">
    <location>
        <begin position="18"/>
        <end position="51"/>
    </location>
</feature>
<name>A0A9P1P0N6_9CYAN</name>
<evidence type="ECO:0000313" key="3">
    <source>
        <dbReference type="Proteomes" id="UP000032946"/>
    </source>
</evidence>
<organism evidence="2 3">
    <name type="scientific">Limnospira indica PCC 8005</name>
    <dbReference type="NCBI Taxonomy" id="376219"/>
    <lineage>
        <taxon>Bacteria</taxon>
        <taxon>Bacillati</taxon>
        <taxon>Cyanobacteriota</taxon>
        <taxon>Cyanophyceae</taxon>
        <taxon>Oscillatoriophycideae</taxon>
        <taxon>Oscillatoriales</taxon>
        <taxon>Sirenicapillariaceae</taxon>
        <taxon>Limnospira</taxon>
    </lineage>
</organism>
<dbReference type="InterPro" id="IPR011050">
    <property type="entry name" value="Pectin_lyase_fold/virulence"/>
</dbReference>
<sequence>MYKWMEEITNFLGFSTLPKQTNQRTNKPSSVVKKSSSTRTNQTKTTNHQRKKYVESATIKVDPKKPKITVERLARKPIQEQFTPSSRDTFQQKLDALPDNSTIQLWPPHAEYPGPIVINHPIILDGQGATLWSKVGPVILIESQGVSLKNLRIEVTGEERNSYHDQCAILVKSRINLRFENIQVRGSVMGLPEEEGEWQYPASLNLGQLPYGTEYNFILKIFVPINCKILTDISGLNIQNDKLEPGLNSINITLDKMLEDTLLSGSILIVSGSFQRRIAVTAYISSVTEDSNWAIPNSILWEPETVFSHISSPTSQEQLDPDEPEIIYFAELPDFDSSPVPSDITEIQDSLEIEPTRSWSSSRIRQGETVIDGIFTAATNRLDTEPEQETEPNSLQLPELFTQSSDHDIDSPSKSRTSSTTQSSSPGSIFEEKQFQSQPIKSEPDPSVTNLDTSKYISSVFRDNLPSSTSTNSENLPDPDPEKLPPSELSNTDVETDQHSHIRRVQSNKISSVFDNIDNIGG</sequence>
<reference evidence="2 3" key="1">
    <citation type="submission" date="2014-02" db="EMBL/GenBank/DDBJ databases">
        <authorList>
            <person name="Genoscope - CEA"/>
        </authorList>
    </citation>
    <scope>NUCLEOTIDE SEQUENCE [LARGE SCALE GENOMIC DNA]</scope>
    <source>
        <strain evidence="2 3">PCC 8005</strain>
    </source>
</reference>
<protein>
    <submittedName>
        <fullName evidence="2">Uncharacterized protein</fullName>
    </submittedName>
</protein>